<dbReference type="Pfam" id="PF05219">
    <property type="entry name" value="DREV"/>
    <property type="match status" value="1"/>
</dbReference>
<comment type="caution">
    <text evidence="1">The sequence shown here is derived from an EMBL/GenBank/DDBJ whole genome shotgun (WGS) entry which is preliminary data.</text>
</comment>
<dbReference type="AlphaFoldDB" id="A0A016WYS9"/>
<evidence type="ECO:0000313" key="2">
    <source>
        <dbReference type="Proteomes" id="UP000024635"/>
    </source>
</evidence>
<organism evidence="1 2">
    <name type="scientific">Ancylostoma ceylanicum</name>
    <dbReference type="NCBI Taxonomy" id="53326"/>
    <lineage>
        <taxon>Eukaryota</taxon>
        <taxon>Metazoa</taxon>
        <taxon>Ecdysozoa</taxon>
        <taxon>Nematoda</taxon>
        <taxon>Chromadorea</taxon>
        <taxon>Rhabditida</taxon>
        <taxon>Rhabditina</taxon>
        <taxon>Rhabditomorpha</taxon>
        <taxon>Strongyloidea</taxon>
        <taxon>Ancylostomatidae</taxon>
        <taxon>Ancylostomatinae</taxon>
        <taxon>Ancylostoma</taxon>
    </lineage>
</organism>
<dbReference type="Gene3D" id="3.40.50.150">
    <property type="entry name" value="Vaccinia Virus protein VP39"/>
    <property type="match status" value="1"/>
</dbReference>
<proteinExistence type="predicted"/>
<gene>
    <name evidence="1" type="primary">Acey_s0443.g1551</name>
    <name evidence="1" type="synonym">Acey-T03G11.6</name>
    <name evidence="1" type="ORF">Y032_0443g1551</name>
</gene>
<dbReference type="InterPro" id="IPR007884">
    <property type="entry name" value="METL9"/>
</dbReference>
<protein>
    <recommendedName>
        <fullName evidence="3">DREV methyltransferase</fullName>
    </recommendedName>
</protein>
<sequence>MGSKHPYYYVSSSTAISSQYTEHAFLRRLNAVNNGGVSGRLVWMQLYRGQRISSLILEREQSRKEFLTNDLSLWYEVKIHLLSPLLQSTFSKSSIDLETEQFLGNSFAISGSMCLQIYYAFMSTILSSFLSKTSINGLLNRGKMFLFSTSQLRSFLDIPADWTSADKQLLDLGAGDGGITTKLSPFYGTIYTTEMSQIMQWRLRQQNFQEEDVEKWSSTSRRYNLISALNLLDRHYNPRKLLSDLHDLALQSNCYVLMAVVLPVHQYVEFRPSNAESRNARLKVSGNSFEQHASSLVENEFIPAGFEVVKWTKLPYLCEGDLNKPYYLLDDALFLLRPVPTDAQRVTSQNDSAIVHNEL</sequence>
<dbReference type="PANTHER" id="PTHR12890:SF0">
    <property type="entry name" value="PROTEIN-L-HISTIDINE N-PROS-METHYLTRANSFERASE"/>
    <property type="match status" value="1"/>
</dbReference>
<dbReference type="Proteomes" id="UP000024635">
    <property type="component" value="Unassembled WGS sequence"/>
</dbReference>
<name>A0A016WYS9_9BILA</name>
<dbReference type="OrthoDB" id="199041at2759"/>
<dbReference type="GO" id="GO:0106370">
    <property type="term" value="F:protein-L-histidine N-pros-methyltransferase activity"/>
    <property type="evidence" value="ECO:0007669"/>
    <property type="project" value="InterPro"/>
</dbReference>
<reference evidence="2" key="1">
    <citation type="journal article" date="2015" name="Nat. Genet.">
        <title>The genome and transcriptome of the zoonotic hookworm Ancylostoma ceylanicum identify infection-specific gene families.</title>
        <authorList>
            <person name="Schwarz E.M."/>
            <person name="Hu Y."/>
            <person name="Antoshechkin I."/>
            <person name="Miller M.M."/>
            <person name="Sternberg P.W."/>
            <person name="Aroian R.V."/>
        </authorList>
    </citation>
    <scope>NUCLEOTIDE SEQUENCE</scope>
    <source>
        <strain evidence="2">HY135</strain>
    </source>
</reference>
<dbReference type="SUPFAM" id="SSF53335">
    <property type="entry name" value="S-adenosyl-L-methionine-dependent methyltransferases"/>
    <property type="match status" value="1"/>
</dbReference>
<evidence type="ECO:0008006" key="3">
    <source>
        <dbReference type="Google" id="ProtNLM"/>
    </source>
</evidence>
<dbReference type="EMBL" id="JARK01000043">
    <property type="protein sequence ID" value="EYC44979.1"/>
    <property type="molecule type" value="Genomic_DNA"/>
</dbReference>
<dbReference type="PANTHER" id="PTHR12890">
    <property type="entry name" value="DREV PROTEIN"/>
    <property type="match status" value="1"/>
</dbReference>
<accession>A0A016WYS9</accession>
<keyword evidence="2" id="KW-1185">Reference proteome</keyword>
<evidence type="ECO:0000313" key="1">
    <source>
        <dbReference type="EMBL" id="EYC44979.1"/>
    </source>
</evidence>
<dbReference type="InterPro" id="IPR029063">
    <property type="entry name" value="SAM-dependent_MTases_sf"/>
</dbReference>
<dbReference type="STRING" id="53326.A0A016WYS9"/>